<dbReference type="EMBL" id="JBEXAE010000003">
    <property type="protein sequence ID" value="MET6990792.1"/>
    <property type="molecule type" value="Genomic_DNA"/>
</dbReference>
<sequence>MIKFFRKIRQKMLTENKFSKYLLYAIGEIILVVIGILIALSINNWNENRKESNLELEILSGLYNDIANNKIKIDNLISRDSIIITGNQHILSLLKDNNSTFNDSLQFSFGNINRYEVFFPQQMAYETLKSKGLHSLKNDSLRKQIIELYDETYLVNSHIRDLKSEVYSNTYNMLNKRLFTTKDIDHKIPNNYNDLKGDTEFLNTLSHITAENENFQNYSYMMLEKTITVITEIDKEIKRLKK</sequence>
<keyword evidence="1" id="KW-0472">Membrane</keyword>
<evidence type="ECO:0000313" key="3">
    <source>
        <dbReference type="Proteomes" id="UP001549799"/>
    </source>
</evidence>
<dbReference type="Proteomes" id="UP001549799">
    <property type="component" value="Unassembled WGS sequence"/>
</dbReference>
<comment type="caution">
    <text evidence="2">The sequence shown here is derived from an EMBL/GenBank/DDBJ whole genome shotgun (WGS) entry which is preliminary data.</text>
</comment>
<accession>A0ABV2SUE5</accession>
<evidence type="ECO:0000313" key="2">
    <source>
        <dbReference type="EMBL" id="MET6990792.1"/>
    </source>
</evidence>
<proteinExistence type="predicted"/>
<name>A0ABV2SUE5_9FLAO</name>
<feature type="transmembrane region" description="Helical" evidence="1">
    <location>
        <begin position="21"/>
        <end position="42"/>
    </location>
</feature>
<dbReference type="RefSeq" id="WP_354615184.1">
    <property type="nucleotide sequence ID" value="NZ_JBEXAE010000003.1"/>
</dbReference>
<keyword evidence="3" id="KW-1185">Reference proteome</keyword>
<dbReference type="InterPro" id="IPR045749">
    <property type="entry name" value="DUF6090"/>
</dbReference>
<keyword evidence="1" id="KW-1133">Transmembrane helix</keyword>
<dbReference type="Pfam" id="PF19578">
    <property type="entry name" value="DUF6090"/>
    <property type="match status" value="1"/>
</dbReference>
<reference evidence="2 3" key="1">
    <citation type="submission" date="2024-07" db="EMBL/GenBank/DDBJ databases">
        <title>The genome sequence of type strain Sediminicola arcticus GDMCC 1.2805.</title>
        <authorList>
            <person name="Liu Y."/>
        </authorList>
    </citation>
    <scope>NUCLEOTIDE SEQUENCE [LARGE SCALE GENOMIC DNA]</scope>
    <source>
        <strain evidence="2 3">GDMCC 1.2805</strain>
    </source>
</reference>
<keyword evidence="1" id="KW-0812">Transmembrane</keyword>
<gene>
    <name evidence="2" type="ORF">ABXZ36_09050</name>
</gene>
<organism evidence="2 3">
    <name type="scientific">Sediminicola arcticus</name>
    <dbReference type="NCBI Taxonomy" id="1574308"/>
    <lineage>
        <taxon>Bacteria</taxon>
        <taxon>Pseudomonadati</taxon>
        <taxon>Bacteroidota</taxon>
        <taxon>Flavobacteriia</taxon>
        <taxon>Flavobacteriales</taxon>
        <taxon>Flavobacteriaceae</taxon>
        <taxon>Sediminicola</taxon>
    </lineage>
</organism>
<protein>
    <submittedName>
        <fullName evidence="2">DUF6090 family protein</fullName>
    </submittedName>
</protein>
<evidence type="ECO:0000256" key="1">
    <source>
        <dbReference type="SAM" id="Phobius"/>
    </source>
</evidence>